<feature type="transmembrane region" description="Helical" evidence="7">
    <location>
        <begin position="34"/>
        <end position="57"/>
    </location>
</feature>
<feature type="transmembrane region" description="Helical" evidence="7">
    <location>
        <begin position="151"/>
        <end position="169"/>
    </location>
</feature>
<feature type="transmembrane region" description="Helical" evidence="7">
    <location>
        <begin position="7"/>
        <end position="28"/>
    </location>
</feature>
<sequence length="308" mass="32917">MVKQHSRLYTAVLIAALVLIWGVSWPIYKIALNYTPPVLFAGMRTFLGGLMLALVALPRRKQIRLKENAKIYSISALFNVLLFFGLQTIGLTYLPGGLFSVLVYLQPVLVGLLAWLWLGEAMSLPKIAGLLLGFAGVAVISADGLGDNLSATGIVLALLTAVCWAFGAVYLKKDGGKADPLWLVSIQSMTGGAILTAIGSYAESWTSIVWNGYYLSGLLFGVILGVPTAWVIYFILVRSGEASKVATSTFLTPLISVIASTLFLHEPFHALLLVGIVMIVLSIYLVNRTGGRSVSADGLTGTPGRKAL</sequence>
<dbReference type="Proteomes" id="UP000680304">
    <property type="component" value="Unassembled WGS sequence"/>
</dbReference>
<evidence type="ECO:0000256" key="1">
    <source>
        <dbReference type="ARBA" id="ARBA00004651"/>
    </source>
</evidence>
<dbReference type="InterPro" id="IPR037185">
    <property type="entry name" value="EmrE-like"/>
</dbReference>
<dbReference type="PANTHER" id="PTHR32322:SF18">
    <property type="entry name" value="S-ADENOSYLMETHIONINE_S-ADENOSYLHOMOCYSTEINE TRANSPORTER"/>
    <property type="match status" value="1"/>
</dbReference>
<dbReference type="InterPro" id="IPR000620">
    <property type="entry name" value="EamA_dom"/>
</dbReference>
<feature type="transmembrane region" description="Helical" evidence="7">
    <location>
        <begin position="97"/>
        <end position="118"/>
    </location>
</feature>
<feature type="transmembrane region" description="Helical" evidence="7">
    <location>
        <begin position="270"/>
        <end position="286"/>
    </location>
</feature>
<accession>A0ABQ4N4J9</accession>
<protein>
    <submittedName>
        <fullName evidence="9">Transporter YvbV</fullName>
    </submittedName>
</protein>
<feature type="transmembrane region" description="Helical" evidence="7">
    <location>
        <begin position="127"/>
        <end position="145"/>
    </location>
</feature>
<dbReference type="SUPFAM" id="SSF103481">
    <property type="entry name" value="Multidrug resistance efflux transporter EmrE"/>
    <property type="match status" value="2"/>
</dbReference>
<keyword evidence="5 7" id="KW-1133">Transmembrane helix</keyword>
<dbReference type="Pfam" id="PF00892">
    <property type="entry name" value="EamA"/>
    <property type="match status" value="2"/>
</dbReference>
<gene>
    <name evidence="9" type="primary">yvbV</name>
    <name evidence="9" type="ORF">PACILC2_16640</name>
</gene>
<feature type="transmembrane region" description="Helical" evidence="7">
    <location>
        <begin position="245"/>
        <end position="264"/>
    </location>
</feature>
<evidence type="ECO:0000256" key="2">
    <source>
        <dbReference type="ARBA" id="ARBA00007362"/>
    </source>
</evidence>
<dbReference type="PANTHER" id="PTHR32322">
    <property type="entry name" value="INNER MEMBRANE TRANSPORTER"/>
    <property type="match status" value="1"/>
</dbReference>
<evidence type="ECO:0000313" key="9">
    <source>
        <dbReference type="EMBL" id="GIQ63096.1"/>
    </source>
</evidence>
<comment type="subcellular location">
    <subcellularLocation>
        <location evidence="1">Cell membrane</location>
        <topology evidence="1">Multi-pass membrane protein</topology>
    </subcellularLocation>
</comment>
<evidence type="ECO:0000256" key="4">
    <source>
        <dbReference type="ARBA" id="ARBA00022692"/>
    </source>
</evidence>
<proteinExistence type="inferred from homology"/>
<evidence type="ECO:0000256" key="6">
    <source>
        <dbReference type="ARBA" id="ARBA00023136"/>
    </source>
</evidence>
<feature type="transmembrane region" description="Helical" evidence="7">
    <location>
        <begin position="181"/>
        <end position="201"/>
    </location>
</feature>
<comment type="caution">
    <text evidence="9">The sequence shown here is derived from an EMBL/GenBank/DDBJ whole genome shotgun (WGS) entry which is preliminary data.</text>
</comment>
<keyword evidence="6 7" id="KW-0472">Membrane</keyword>
<reference evidence="9 10" key="1">
    <citation type="submission" date="2021-04" db="EMBL/GenBank/DDBJ databases">
        <title>Draft genome sequence of Paenibacillus cisolokensis, LC2-13A.</title>
        <authorList>
            <person name="Uke A."/>
            <person name="Chhe C."/>
            <person name="Baramee S."/>
            <person name="Kosugi A."/>
        </authorList>
    </citation>
    <scope>NUCLEOTIDE SEQUENCE [LARGE SCALE GENOMIC DNA]</scope>
    <source>
        <strain evidence="9 10">LC2-13A</strain>
    </source>
</reference>
<evidence type="ECO:0000256" key="5">
    <source>
        <dbReference type="ARBA" id="ARBA00022989"/>
    </source>
</evidence>
<dbReference type="RefSeq" id="WP_213528397.1">
    <property type="nucleotide sequence ID" value="NZ_BOVJ01000053.1"/>
</dbReference>
<dbReference type="EMBL" id="BOVJ01000053">
    <property type="protein sequence ID" value="GIQ63096.1"/>
    <property type="molecule type" value="Genomic_DNA"/>
</dbReference>
<evidence type="ECO:0000256" key="7">
    <source>
        <dbReference type="SAM" id="Phobius"/>
    </source>
</evidence>
<comment type="similarity">
    <text evidence="2">Belongs to the EamA transporter family.</text>
</comment>
<keyword evidence="10" id="KW-1185">Reference proteome</keyword>
<dbReference type="InterPro" id="IPR050638">
    <property type="entry name" value="AA-Vitamin_Transporters"/>
</dbReference>
<feature type="domain" description="EamA" evidence="8">
    <location>
        <begin position="11"/>
        <end position="141"/>
    </location>
</feature>
<organism evidence="9 10">
    <name type="scientific">Paenibacillus cisolokensis</name>
    <dbReference type="NCBI Taxonomy" id="1658519"/>
    <lineage>
        <taxon>Bacteria</taxon>
        <taxon>Bacillati</taxon>
        <taxon>Bacillota</taxon>
        <taxon>Bacilli</taxon>
        <taxon>Bacillales</taxon>
        <taxon>Paenibacillaceae</taxon>
        <taxon>Paenibacillus</taxon>
    </lineage>
</organism>
<keyword evidence="4 7" id="KW-0812">Transmembrane</keyword>
<evidence type="ECO:0000313" key="10">
    <source>
        <dbReference type="Proteomes" id="UP000680304"/>
    </source>
</evidence>
<feature type="transmembrane region" description="Helical" evidence="7">
    <location>
        <begin position="69"/>
        <end position="91"/>
    </location>
</feature>
<keyword evidence="3" id="KW-1003">Cell membrane</keyword>
<feature type="domain" description="EamA" evidence="8">
    <location>
        <begin position="152"/>
        <end position="287"/>
    </location>
</feature>
<feature type="transmembrane region" description="Helical" evidence="7">
    <location>
        <begin position="213"/>
        <end position="236"/>
    </location>
</feature>
<name>A0ABQ4N4J9_9BACL</name>
<evidence type="ECO:0000256" key="3">
    <source>
        <dbReference type="ARBA" id="ARBA00022475"/>
    </source>
</evidence>
<evidence type="ECO:0000259" key="8">
    <source>
        <dbReference type="Pfam" id="PF00892"/>
    </source>
</evidence>